<evidence type="ECO:0000256" key="3">
    <source>
        <dbReference type="PIRSR" id="PIRSR611284-1"/>
    </source>
</evidence>
<comment type="catalytic activity">
    <reaction evidence="5">
        <text>a (3R)-hydroxyacyl-[ACP] + NADP(+) = a 3-oxoacyl-[ACP] + NADPH + H(+)</text>
        <dbReference type="Rhea" id="RHEA:17397"/>
        <dbReference type="Rhea" id="RHEA-COMP:9916"/>
        <dbReference type="Rhea" id="RHEA-COMP:9945"/>
        <dbReference type="ChEBI" id="CHEBI:15378"/>
        <dbReference type="ChEBI" id="CHEBI:57783"/>
        <dbReference type="ChEBI" id="CHEBI:58349"/>
        <dbReference type="ChEBI" id="CHEBI:78776"/>
        <dbReference type="ChEBI" id="CHEBI:78827"/>
        <dbReference type="EC" id="1.1.1.100"/>
    </reaction>
</comment>
<proteinExistence type="inferred from homology"/>
<dbReference type="RefSeq" id="WP_041583536.1">
    <property type="nucleotide sequence ID" value="NZ_CP020946.1"/>
</dbReference>
<dbReference type="UniPathway" id="UPA00094"/>
<dbReference type="OrthoDB" id="5290686at2"/>
<evidence type="ECO:0000259" key="6">
    <source>
        <dbReference type="SMART" id="SM00822"/>
    </source>
</evidence>
<dbReference type="SUPFAM" id="SSF51735">
    <property type="entry name" value="NAD(P)-binding Rossmann-fold domains"/>
    <property type="match status" value="1"/>
</dbReference>
<keyword evidence="5" id="KW-0276">Fatty acid metabolism</keyword>
<reference evidence="7 8" key="1">
    <citation type="submission" date="2017-04" db="EMBL/GenBank/DDBJ databases">
        <title>Whole genome sequence of Bdellovibrio bacteriovorus strain SSB218315.</title>
        <authorList>
            <person name="Oyedara O."/>
            <person name="Rodriguez-Perez M.A."/>
        </authorList>
    </citation>
    <scope>NUCLEOTIDE SEQUENCE [LARGE SCALE GENOMIC DNA]</scope>
    <source>
        <strain evidence="7 8">SSB218315</strain>
    </source>
</reference>
<dbReference type="InterPro" id="IPR020904">
    <property type="entry name" value="Sc_DH/Rdtase_CS"/>
</dbReference>
<accession>A0A1Z3N8A1</accession>
<dbReference type="GO" id="GO:0030497">
    <property type="term" value="P:fatty acid elongation"/>
    <property type="evidence" value="ECO:0007669"/>
    <property type="project" value="TreeGrafter"/>
</dbReference>
<dbReference type="EC" id="1.1.1.100" evidence="5"/>
<gene>
    <name evidence="7" type="ORF">B9G79_09045</name>
</gene>
<dbReference type="Proteomes" id="UP000197003">
    <property type="component" value="Chromosome"/>
</dbReference>
<dbReference type="GO" id="GO:0051287">
    <property type="term" value="F:NAD binding"/>
    <property type="evidence" value="ECO:0007669"/>
    <property type="project" value="UniProtKB-UniRule"/>
</dbReference>
<dbReference type="Pfam" id="PF13561">
    <property type="entry name" value="adh_short_C2"/>
    <property type="match status" value="1"/>
</dbReference>
<comment type="pathway">
    <text evidence="5">Lipid metabolism; fatty acid biosynthesis.</text>
</comment>
<feature type="binding site" evidence="4">
    <location>
        <position position="189"/>
    </location>
    <ligand>
        <name>NADP(+)</name>
        <dbReference type="ChEBI" id="CHEBI:58349"/>
    </ligand>
</feature>
<dbReference type="CDD" id="cd05333">
    <property type="entry name" value="BKR_SDR_c"/>
    <property type="match status" value="1"/>
</dbReference>
<dbReference type="SMART" id="SM00822">
    <property type="entry name" value="PKS_KR"/>
    <property type="match status" value="1"/>
</dbReference>
<dbReference type="AlphaFoldDB" id="A0A1Z3N8A1"/>
<feature type="active site" description="Proton acceptor" evidence="3">
    <location>
        <position position="156"/>
    </location>
</feature>
<organism evidence="7 8">
    <name type="scientific">Bdellovibrio bacteriovorus</name>
    <dbReference type="NCBI Taxonomy" id="959"/>
    <lineage>
        <taxon>Bacteria</taxon>
        <taxon>Pseudomonadati</taxon>
        <taxon>Bdellovibrionota</taxon>
        <taxon>Bdellovibrionia</taxon>
        <taxon>Bdellovibrionales</taxon>
        <taxon>Pseudobdellovibrionaceae</taxon>
        <taxon>Bdellovibrio</taxon>
    </lineage>
</organism>
<dbReference type="EMBL" id="CP020946">
    <property type="protein sequence ID" value="ASD63710.1"/>
    <property type="molecule type" value="Genomic_DNA"/>
</dbReference>
<dbReference type="PANTHER" id="PTHR42760:SF40">
    <property type="entry name" value="3-OXOACYL-[ACYL-CARRIER-PROTEIN] REDUCTASE, CHLOROPLASTIC"/>
    <property type="match status" value="1"/>
</dbReference>
<name>A0A1Z3N8A1_BDEBC</name>
<dbReference type="NCBIfam" id="NF005559">
    <property type="entry name" value="PRK07231.1"/>
    <property type="match status" value="1"/>
</dbReference>
<feature type="binding site" evidence="4">
    <location>
        <position position="91"/>
    </location>
    <ligand>
        <name>NADP(+)</name>
        <dbReference type="ChEBI" id="CHEBI:58349"/>
    </ligand>
</feature>
<dbReference type="InterPro" id="IPR002347">
    <property type="entry name" value="SDR_fam"/>
</dbReference>
<sequence>MSGKSLQGKKIVVTGGSRGIGAAIVKLLADEGAQVAFTYSSREEAAQQVAHSLTGEGHFYIKMDIANEESVNSAVDHILEKWSDIDGVVNNAGITKDGLLLRMKSEDFDSVVNTNLRGTFLVTKAFTKPMMKARKGSIVNIVSIIGETGNAGQANYAASKAGTIAFSKSVALELGSRNVRVNNVAPGYIATEMTDVLSEDVKSKMMEKIPLAKIGEGSDVAQAVRFLLSDESKYITGHTLDVNGGMHMN</sequence>
<dbReference type="FunFam" id="3.40.50.720:FF:000173">
    <property type="entry name" value="3-oxoacyl-[acyl-carrier protein] reductase"/>
    <property type="match status" value="1"/>
</dbReference>
<comment type="function">
    <text evidence="5">Catalyzes the NADPH-dependent reduction of beta-ketoacyl-ACP substrates to beta-hydroxyacyl-ACP products, the first reductive step in the elongation cycle of fatty acid biosynthesis.</text>
</comment>
<dbReference type="PROSITE" id="PS00061">
    <property type="entry name" value="ADH_SHORT"/>
    <property type="match status" value="1"/>
</dbReference>
<evidence type="ECO:0000256" key="4">
    <source>
        <dbReference type="PIRSR" id="PIRSR611284-2"/>
    </source>
</evidence>
<feature type="domain" description="Ketoreductase" evidence="6">
    <location>
        <begin position="9"/>
        <end position="187"/>
    </location>
</feature>
<protein>
    <recommendedName>
        <fullName evidence="5">3-oxoacyl-[acyl-carrier-protein] reductase</fullName>
        <ecNumber evidence="5">1.1.1.100</ecNumber>
    </recommendedName>
</protein>
<keyword evidence="2 5" id="KW-0560">Oxidoreductase</keyword>
<dbReference type="GO" id="GO:0004316">
    <property type="term" value="F:3-oxoacyl-[acyl-carrier-protein] reductase (NADPH) activity"/>
    <property type="evidence" value="ECO:0007669"/>
    <property type="project" value="UniProtKB-UniRule"/>
</dbReference>
<dbReference type="InterPro" id="IPR036291">
    <property type="entry name" value="NAD(P)-bd_dom_sf"/>
</dbReference>
<keyword evidence="5" id="KW-0444">Lipid biosynthesis</keyword>
<keyword evidence="5" id="KW-0443">Lipid metabolism</keyword>
<feature type="binding site" evidence="4">
    <location>
        <begin position="156"/>
        <end position="160"/>
    </location>
    <ligand>
        <name>NADP(+)</name>
        <dbReference type="ChEBI" id="CHEBI:58349"/>
    </ligand>
</feature>
<dbReference type="PRINTS" id="PR00080">
    <property type="entry name" value="SDRFAMILY"/>
</dbReference>
<dbReference type="InterPro" id="IPR057326">
    <property type="entry name" value="KR_dom"/>
</dbReference>
<evidence type="ECO:0000256" key="2">
    <source>
        <dbReference type="ARBA" id="ARBA00023002"/>
    </source>
</evidence>
<comment type="subunit">
    <text evidence="5">Homotetramer.</text>
</comment>
<dbReference type="GeneID" id="93012961"/>
<dbReference type="NCBIfam" id="TIGR01830">
    <property type="entry name" value="3oxo_ACP_reduc"/>
    <property type="match status" value="1"/>
</dbReference>
<dbReference type="Gene3D" id="3.40.50.720">
    <property type="entry name" value="NAD(P)-binding Rossmann-like Domain"/>
    <property type="match status" value="1"/>
</dbReference>
<feature type="binding site" evidence="4">
    <location>
        <begin position="15"/>
        <end position="18"/>
    </location>
    <ligand>
        <name>NADP(+)</name>
        <dbReference type="ChEBI" id="CHEBI:58349"/>
    </ligand>
</feature>
<keyword evidence="5" id="KW-0275">Fatty acid biosynthesis</keyword>
<evidence type="ECO:0000313" key="8">
    <source>
        <dbReference type="Proteomes" id="UP000197003"/>
    </source>
</evidence>
<evidence type="ECO:0000313" key="7">
    <source>
        <dbReference type="EMBL" id="ASD63710.1"/>
    </source>
</evidence>
<dbReference type="InterPro" id="IPR011284">
    <property type="entry name" value="3oxo_ACP_reduc"/>
</dbReference>
<evidence type="ECO:0000256" key="5">
    <source>
        <dbReference type="RuleBase" id="RU366074"/>
    </source>
</evidence>
<dbReference type="PANTHER" id="PTHR42760">
    <property type="entry name" value="SHORT-CHAIN DEHYDROGENASES/REDUCTASES FAMILY MEMBER"/>
    <property type="match status" value="1"/>
</dbReference>
<keyword evidence="4 5" id="KW-0521">NADP</keyword>
<evidence type="ECO:0000256" key="1">
    <source>
        <dbReference type="ARBA" id="ARBA00006484"/>
    </source>
</evidence>
<comment type="similarity">
    <text evidence="1 5">Belongs to the short-chain dehydrogenases/reductases (SDR) family.</text>
</comment>
<dbReference type="PRINTS" id="PR00081">
    <property type="entry name" value="GDHRDH"/>
</dbReference>
<dbReference type="NCBIfam" id="NF009466">
    <property type="entry name" value="PRK12826.1-2"/>
    <property type="match status" value="1"/>
</dbReference>